<dbReference type="PANTHER" id="PTHR20852">
    <property type="entry name" value="GLUTAMINE SYNTHETASE"/>
    <property type="match status" value="1"/>
</dbReference>
<dbReference type="InterPro" id="IPR050292">
    <property type="entry name" value="Glutamine_Synthetase"/>
</dbReference>
<evidence type="ECO:0000256" key="1">
    <source>
        <dbReference type="SAM" id="MobiDB-lite"/>
    </source>
</evidence>
<gene>
    <name evidence="2" type="ORF">PMAYCL1PPCAC_14733</name>
</gene>
<dbReference type="InterPro" id="IPR036651">
    <property type="entry name" value="Gln_synt_N_sf"/>
</dbReference>
<evidence type="ECO:0008006" key="4">
    <source>
        <dbReference type="Google" id="ProtNLM"/>
    </source>
</evidence>
<dbReference type="Gene3D" id="3.10.20.70">
    <property type="entry name" value="Glutamine synthetase, N-terminal domain"/>
    <property type="match status" value="1"/>
</dbReference>
<dbReference type="GO" id="GO:0005737">
    <property type="term" value="C:cytoplasm"/>
    <property type="evidence" value="ECO:0007669"/>
    <property type="project" value="TreeGrafter"/>
</dbReference>
<dbReference type="SUPFAM" id="SSF54368">
    <property type="entry name" value="Glutamine synthetase, N-terminal domain"/>
    <property type="match status" value="1"/>
</dbReference>
<evidence type="ECO:0000313" key="2">
    <source>
        <dbReference type="EMBL" id="GMR44538.1"/>
    </source>
</evidence>
<name>A0AAN5CHK4_9BILA</name>
<comment type="caution">
    <text evidence="2">The sequence shown here is derived from an EMBL/GenBank/DDBJ whole genome shotgun (WGS) entry which is preliminary data.</text>
</comment>
<dbReference type="SUPFAM" id="SSF55931">
    <property type="entry name" value="Glutamine synthetase/guanido kinase"/>
    <property type="match status" value="1"/>
</dbReference>
<dbReference type="Gene3D" id="3.30.590.10">
    <property type="entry name" value="Glutamine synthetase/guanido kinase, catalytic domain"/>
    <property type="match status" value="1"/>
</dbReference>
<proteinExistence type="predicted"/>
<feature type="region of interest" description="Disordered" evidence="1">
    <location>
        <begin position="180"/>
        <end position="203"/>
    </location>
</feature>
<organism evidence="2 3">
    <name type="scientific">Pristionchus mayeri</name>
    <dbReference type="NCBI Taxonomy" id="1317129"/>
    <lineage>
        <taxon>Eukaryota</taxon>
        <taxon>Metazoa</taxon>
        <taxon>Ecdysozoa</taxon>
        <taxon>Nematoda</taxon>
        <taxon>Chromadorea</taxon>
        <taxon>Rhabditida</taxon>
        <taxon>Rhabditina</taxon>
        <taxon>Diplogasteromorpha</taxon>
        <taxon>Diplogasteroidea</taxon>
        <taxon>Neodiplogasteridae</taxon>
        <taxon>Pristionchus</taxon>
    </lineage>
</organism>
<dbReference type="AlphaFoldDB" id="A0AAN5CHK4"/>
<protein>
    <recommendedName>
        <fullName evidence="4">Glutamine synthetase</fullName>
    </recommendedName>
</protein>
<evidence type="ECO:0000313" key="3">
    <source>
        <dbReference type="Proteomes" id="UP001328107"/>
    </source>
</evidence>
<dbReference type="InterPro" id="IPR014746">
    <property type="entry name" value="Gln_synth/guanido_kin_cat_dom"/>
</dbReference>
<dbReference type="PANTHER" id="PTHR20852:SF96">
    <property type="entry name" value="GLUTAMINE SYNTHETASE-RELATED"/>
    <property type="match status" value="1"/>
</dbReference>
<feature type="non-terminal residue" evidence="2">
    <location>
        <position position="1"/>
    </location>
</feature>
<dbReference type="GO" id="GO:0006542">
    <property type="term" value="P:glutamine biosynthetic process"/>
    <property type="evidence" value="ECO:0007669"/>
    <property type="project" value="InterPro"/>
</dbReference>
<accession>A0AAN5CHK4</accession>
<dbReference type="Proteomes" id="UP001328107">
    <property type="component" value="Unassembled WGS sequence"/>
</dbReference>
<reference evidence="3" key="1">
    <citation type="submission" date="2022-10" db="EMBL/GenBank/DDBJ databases">
        <title>Genome assembly of Pristionchus species.</title>
        <authorList>
            <person name="Yoshida K."/>
            <person name="Sommer R.J."/>
        </authorList>
    </citation>
    <scope>NUCLEOTIDE SEQUENCE [LARGE SCALE GENOMIC DNA]</scope>
    <source>
        <strain evidence="3">RS5460</strain>
    </source>
</reference>
<sequence length="203" mass="22589">TYIWIDGTGLKLECKTRTLDATPVNIADYPIWNYGRDGYIKPVADYPDPFLGGQNKLVLCETLNTDMKPTATNHRANAALVMEQANKYAPWFGMKQEYCLFDHDGSTLGGRRFVYGNYTPRNIAAVGREIVQAHYRLCLHAGLKIYSTNAGRARASGRSLSGPTMESPWETRCGWPTTSFNVSPSSSESSPTSIPRPRTSSLW</sequence>
<keyword evidence="3" id="KW-1185">Reference proteome</keyword>
<dbReference type="EMBL" id="BTRK01000003">
    <property type="protein sequence ID" value="GMR44538.1"/>
    <property type="molecule type" value="Genomic_DNA"/>
</dbReference>
<dbReference type="GO" id="GO:0004356">
    <property type="term" value="F:glutamine synthetase activity"/>
    <property type="evidence" value="ECO:0007669"/>
    <property type="project" value="InterPro"/>
</dbReference>